<dbReference type="GO" id="GO:0003677">
    <property type="term" value="F:DNA binding"/>
    <property type="evidence" value="ECO:0007669"/>
    <property type="project" value="UniProtKB-KW"/>
</dbReference>
<dbReference type="SMART" id="SM00528">
    <property type="entry name" value="HNS"/>
    <property type="match status" value="1"/>
</dbReference>
<organism evidence="7 8">
    <name type="scientific">Roseateles chitinivorans</name>
    <dbReference type="NCBI Taxonomy" id="2917965"/>
    <lineage>
        <taxon>Bacteria</taxon>
        <taxon>Pseudomonadati</taxon>
        <taxon>Pseudomonadota</taxon>
        <taxon>Betaproteobacteria</taxon>
        <taxon>Burkholderiales</taxon>
        <taxon>Sphaerotilaceae</taxon>
        <taxon>Roseateles</taxon>
    </lineage>
</organism>
<evidence type="ECO:0000256" key="4">
    <source>
        <dbReference type="ARBA" id="ARBA00023125"/>
    </source>
</evidence>
<dbReference type="GO" id="GO:0009295">
    <property type="term" value="C:nucleoid"/>
    <property type="evidence" value="ECO:0007669"/>
    <property type="project" value="UniProtKB-SubCell"/>
</dbReference>
<feature type="domain" description="DNA-binding protein H-NS-like C-terminal" evidence="6">
    <location>
        <begin position="56"/>
        <end position="100"/>
    </location>
</feature>
<comment type="caution">
    <text evidence="7">The sequence shown here is derived from an EMBL/GenBank/DDBJ whole genome shotgun (WGS) entry which is preliminary data.</text>
</comment>
<dbReference type="InterPro" id="IPR037150">
    <property type="entry name" value="H-NS_C_dom_sf"/>
</dbReference>
<dbReference type="InterPro" id="IPR027444">
    <property type="entry name" value="H-NS_C_dom"/>
</dbReference>
<dbReference type="SUPFAM" id="SSF81273">
    <property type="entry name" value="H-NS histone-like proteins"/>
    <property type="match status" value="1"/>
</dbReference>
<keyword evidence="8" id="KW-1185">Reference proteome</keyword>
<dbReference type="Proteomes" id="UP000231501">
    <property type="component" value="Unassembled WGS sequence"/>
</dbReference>
<accession>A0A2G9CBC4</accession>
<dbReference type="PANTHER" id="PTHR38097:SF2">
    <property type="entry name" value="DNA-BINDING PROTEIN STPA"/>
    <property type="match status" value="1"/>
</dbReference>
<comment type="subcellular location">
    <subcellularLocation>
        <location evidence="1">Cytoplasm</location>
        <location evidence="1">Nucleoid</location>
    </subcellularLocation>
</comment>
<evidence type="ECO:0000256" key="5">
    <source>
        <dbReference type="SAM" id="Coils"/>
    </source>
</evidence>
<dbReference type="Pfam" id="PF00816">
    <property type="entry name" value="Histone_HNS"/>
    <property type="match status" value="1"/>
</dbReference>
<keyword evidence="5" id="KW-0175">Coiled coil</keyword>
<dbReference type="EMBL" id="PEOG01000028">
    <property type="protein sequence ID" value="PIM52924.1"/>
    <property type="molecule type" value="Genomic_DNA"/>
</dbReference>
<evidence type="ECO:0000313" key="7">
    <source>
        <dbReference type="EMBL" id="PIM52924.1"/>
    </source>
</evidence>
<dbReference type="InterPro" id="IPR054180">
    <property type="entry name" value="H-NS-like_N"/>
</dbReference>
<comment type="similarity">
    <text evidence="2">Belongs to the histone-like protein H-NS family.</text>
</comment>
<keyword evidence="4" id="KW-0238">DNA-binding</keyword>
<keyword evidence="3" id="KW-0963">Cytoplasm</keyword>
<evidence type="ECO:0000313" key="8">
    <source>
        <dbReference type="Proteomes" id="UP000231501"/>
    </source>
</evidence>
<dbReference type="Pfam" id="PF22470">
    <property type="entry name" value="Histone_HNS_N"/>
    <property type="match status" value="1"/>
</dbReference>
<dbReference type="OrthoDB" id="5297879at2"/>
<evidence type="ECO:0000256" key="1">
    <source>
        <dbReference type="ARBA" id="ARBA00004453"/>
    </source>
</evidence>
<dbReference type="RefSeq" id="WP_091723182.1">
    <property type="nucleotide sequence ID" value="NZ_PEOG01000028.1"/>
</dbReference>
<gene>
    <name evidence="7" type="ORF">CS062_11875</name>
</gene>
<dbReference type="AlphaFoldDB" id="A0A2G9CBC4"/>
<evidence type="ECO:0000259" key="6">
    <source>
        <dbReference type="SMART" id="SM00528"/>
    </source>
</evidence>
<feature type="coiled-coil region" evidence="5">
    <location>
        <begin position="4"/>
        <end position="39"/>
    </location>
</feature>
<sequence length="100" mass="10780">MASLKDLLAQRAALEQQIAETQERERSDAIAKVKSLMQEYGLSVADLTARAAKTGTAKSSKVAAKYRNQATGETWSGRGLQPKWLKAAISGGAKLEDFVI</sequence>
<evidence type="ECO:0000256" key="3">
    <source>
        <dbReference type="ARBA" id="ARBA00022490"/>
    </source>
</evidence>
<protein>
    <submittedName>
        <fullName evidence="7">Histone family protein nucleoid-structuring protein H-NS</fullName>
    </submittedName>
</protein>
<proteinExistence type="inferred from homology"/>
<dbReference type="Gene3D" id="4.10.430.10">
    <property type="entry name" value="Histone-like protein H-NS, C-terminal domain"/>
    <property type="match status" value="1"/>
</dbReference>
<evidence type="ECO:0000256" key="2">
    <source>
        <dbReference type="ARBA" id="ARBA00010610"/>
    </source>
</evidence>
<dbReference type="PANTHER" id="PTHR38097">
    <property type="match status" value="1"/>
</dbReference>
<name>A0A2G9CBC4_9BURK</name>
<reference evidence="7 8" key="1">
    <citation type="submission" date="2017-11" db="EMBL/GenBank/DDBJ databases">
        <title>Draft genome sequence of Mitsuaria sp. HWN-4.</title>
        <authorList>
            <person name="Gundlapally S.R."/>
        </authorList>
    </citation>
    <scope>NUCLEOTIDE SEQUENCE [LARGE SCALE GENOMIC DNA]</scope>
    <source>
        <strain evidence="7 8">HWN-4</strain>
    </source>
</reference>